<feature type="binding site" evidence="4">
    <location>
        <position position="139"/>
    </location>
    <ligand>
        <name>Zn(2+)</name>
        <dbReference type="ChEBI" id="CHEBI:29105"/>
        <label>1</label>
    </ligand>
</feature>
<proteinExistence type="inferred from homology"/>
<feature type="active site" evidence="4">
    <location>
        <position position="288"/>
    </location>
</feature>
<evidence type="ECO:0000313" key="6">
    <source>
        <dbReference type="EMBL" id="BDH78907.1"/>
    </source>
</evidence>
<feature type="binding site" evidence="4">
    <location>
        <begin position="306"/>
        <end position="307"/>
    </location>
    <ligand>
        <name>substrate</name>
    </ligand>
</feature>
<dbReference type="SUPFAM" id="SSF51556">
    <property type="entry name" value="Metallo-dependent hydrolases"/>
    <property type="match status" value="1"/>
</dbReference>
<feature type="binding site" evidence="4">
    <location>
        <position position="55"/>
    </location>
    <ligand>
        <name>Zn(2+)</name>
        <dbReference type="ChEBI" id="CHEBI:29105"/>
        <label>1</label>
    </ligand>
</feature>
<keyword evidence="4" id="KW-0862">Zinc</keyword>
<dbReference type="CDD" id="cd01318">
    <property type="entry name" value="DHOase_IIb"/>
    <property type="match status" value="1"/>
</dbReference>
<feature type="domain" description="Amidohydrolase-related" evidence="5">
    <location>
        <begin position="46"/>
        <end position="403"/>
    </location>
</feature>
<protein>
    <recommendedName>
        <fullName evidence="4">Dihydroorotase</fullName>
        <shortName evidence="4">DHOase</shortName>
        <ecNumber evidence="4">3.5.2.3</ecNumber>
    </recommendedName>
</protein>
<comment type="pathway">
    <text evidence="4">Pyrimidine metabolism; UMP biosynthesis via de novo pathway; (S)-dihydroorotate from bicarbonate: step 3/3.</text>
</comment>
<dbReference type="InterPro" id="IPR006680">
    <property type="entry name" value="Amidohydro-rel"/>
</dbReference>
<dbReference type="Proteomes" id="UP000831817">
    <property type="component" value="Chromosome"/>
</dbReference>
<keyword evidence="1 4" id="KW-0479">Metal-binding</keyword>
<keyword evidence="3 4" id="KW-0665">Pyrimidine biosynthesis</keyword>
<sequence>MMLDLALENCRINHDIVNIGIEDGEIARISKSPLKADKTIKIKGNIILPGLIDAHVHFREPGYEYKEDFRTGSMAAAHGGFTTILDMPNTKPETNTAREFKKKIKIASKKSIIDFGLHAGIKKLKEIKKITQLNPASFKIFTEEIENHKISRIFQTLKGSNIPITFHCEDPQIIEYCTNQLKDESRPEIYSIARPTIAEELATTNAITFSHHYNHPIHICHISSKKTLELIKSIKAPVTCEITPHHLLLTSEDLKKWGAIAKTNPPLRPGKEAITIKDLKMIDIIATDHAPHTLQEKKANIWEAPPGIPNLEVTLKLLLTLNAKKRLKLARIQKMLSEKPASIFGLKNKGRIETGMDADFVIIDPKRTGKIKADEFYSKAHYTPFDGMEYIGEPVMTILRGKLIMEEGEVFKNRGTHIKSNYHR</sequence>
<comment type="catalytic activity">
    <reaction evidence="4">
        <text>(S)-dihydroorotate + H2O = N-carbamoyl-L-aspartate + H(+)</text>
        <dbReference type="Rhea" id="RHEA:24296"/>
        <dbReference type="ChEBI" id="CHEBI:15377"/>
        <dbReference type="ChEBI" id="CHEBI:15378"/>
        <dbReference type="ChEBI" id="CHEBI:30864"/>
        <dbReference type="ChEBI" id="CHEBI:32814"/>
        <dbReference type="EC" id="3.5.2.3"/>
    </reaction>
</comment>
<dbReference type="PANTHER" id="PTHR43668:SF2">
    <property type="entry name" value="ALLANTOINASE"/>
    <property type="match status" value="1"/>
</dbReference>
<evidence type="ECO:0000256" key="3">
    <source>
        <dbReference type="ARBA" id="ARBA00022975"/>
    </source>
</evidence>
<dbReference type="Pfam" id="PF01979">
    <property type="entry name" value="Amidohydro_1"/>
    <property type="match status" value="1"/>
</dbReference>
<dbReference type="InterPro" id="IPR032466">
    <property type="entry name" value="Metal_Hydrolase"/>
</dbReference>
<dbReference type="HAMAP" id="MF_00220_A">
    <property type="entry name" value="PyrC_classI_A"/>
    <property type="match status" value="1"/>
</dbReference>
<dbReference type="PROSITE" id="PS00483">
    <property type="entry name" value="DIHYDROOROTASE_2"/>
    <property type="match status" value="1"/>
</dbReference>
<keyword evidence="7" id="KW-1185">Reference proteome</keyword>
<comment type="function">
    <text evidence="4">Catalyzes the reversible cyclization of carbamoyl aspartate to dihydroorotate.</text>
</comment>
<evidence type="ECO:0000313" key="7">
    <source>
        <dbReference type="Proteomes" id="UP000831817"/>
    </source>
</evidence>
<accession>A0ABM7YCF0</accession>
<gene>
    <name evidence="4" type="primary">pyrC</name>
    <name evidence="6" type="ORF">MTTB_02860</name>
</gene>
<evidence type="ECO:0000256" key="2">
    <source>
        <dbReference type="ARBA" id="ARBA00022801"/>
    </source>
</evidence>
<dbReference type="Gene3D" id="3.20.20.140">
    <property type="entry name" value="Metal-dependent hydrolases"/>
    <property type="match status" value="1"/>
</dbReference>
<dbReference type="EC" id="3.5.2.3" evidence="4"/>
<dbReference type="InterPro" id="IPR002195">
    <property type="entry name" value="Dihydroorotase_CS"/>
</dbReference>
<feature type="binding site" evidence="4">
    <location>
        <position position="288"/>
    </location>
    <ligand>
        <name>Zn(2+)</name>
        <dbReference type="ChEBI" id="CHEBI:29105"/>
        <label>1</label>
    </ligand>
</feature>
<evidence type="ECO:0000256" key="4">
    <source>
        <dbReference type="HAMAP-Rule" id="MF_00220"/>
    </source>
</evidence>
<reference evidence="6 7" key="1">
    <citation type="submission" date="2022-04" db="EMBL/GenBank/DDBJ databases">
        <title>Complete genome of Methanothermobacter tenebrarum strain RMAS.</title>
        <authorList>
            <person name="Nakamura K."/>
            <person name="Oshima K."/>
            <person name="Hattori M."/>
            <person name="Kamagata Y."/>
            <person name="Takamizawa K."/>
        </authorList>
    </citation>
    <scope>NUCLEOTIDE SEQUENCE [LARGE SCALE GENOMIC DNA]</scope>
    <source>
        <strain evidence="6 7">RMAS</strain>
    </source>
</reference>
<feature type="binding site" evidence="4">
    <location>
        <position position="89"/>
    </location>
    <ligand>
        <name>substrate</name>
    </ligand>
</feature>
<evidence type="ECO:0000259" key="5">
    <source>
        <dbReference type="Pfam" id="PF01979"/>
    </source>
</evidence>
<dbReference type="EMBL" id="AP025698">
    <property type="protein sequence ID" value="BDH78907.1"/>
    <property type="molecule type" value="Genomic_DNA"/>
</dbReference>
<dbReference type="SUPFAM" id="SSF51338">
    <property type="entry name" value="Composite domain of metallo-dependent hydrolases"/>
    <property type="match status" value="1"/>
</dbReference>
<evidence type="ECO:0000256" key="1">
    <source>
        <dbReference type="ARBA" id="ARBA00022723"/>
    </source>
</evidence>
<feature type="binding site" evidence="4">
    <location>
        <position position="221"/>
    </location>
    <ligand>
        <name>Zn(2+)</name>
        <dbReference type="ChEBI" id="CHEBI:29105"/>
        <label>2</label>
    </ligand>
</feature>
<dbReference type="PANTHER" id="PTHR43668">
    <property type="entry name" value="ALLANTOINASE"/>
    <property type="match status" value="1"/>
</dbReference>
<name>A0ABM7YCF0_9EURY</name>
<dbReference type="InterPro" id="IPR011059">
    <property type="entry name" value="Metal-dep_hydrolase_composite"/>
</dbReference>
<dbReference type="InterPro" id="IPR004722">
    <property type="entry name" value="DHOase"/>
</dbReference>
<feature type="binding site" evidence="4">
    <location>
        <position position="167"/>
    </location>
    <ligand>
        <name>Zn(2+)</name>
        <dbReference type="ChEBI" id="CHEBI:29105"/>
        <label>2</label>
    </ligand>
</feature>
<dbReference type="Gene3D" id="2.30.40.10">
    <property type="entry name" value="Urease, subunit C, domain 1"/>
    <property type="match status" value="1"/>
</dbReference>
<comment type="cofactor">
    <cofactor evidence="4">
        <name>Zn(2+)</name>
        <dbReference type="ChEBI" id="CHEBI:29105"/>
    </cofactor>
    <text evidence="4">Binds 2 Zn(2+) ions per subunit.</text>
</comment>
<dbReference type="NCBIfam" id="TIGR00857">
    <property type="entry name" value="pyrC_multi"/>
    <property type="match status" value="1"/>
</dbReference>
<feature type="binding site" evidence="4">
    <location>
        <position position="139"/>
    </location>
    <ligand>
        <name>Zn(2+)</name>
        <dbReference type="ChEBI" id="CHEBI:29105"/>
        <label>2</label>
    </ligand>
</feature>
<feature type="modified residue" description="N6-carboxylysine" evidence="4">
    <location>
        <position position="139"/>
    </location>
</feature>
<comment type="similarity">
    <text evidence="4">Belongs to the metallo-dependent hydrolases superfamily. DHOase family. Class I DHOase subfamily.</text>
</comment>
<dbReference type="PROSITE" id="PS00482">
    <property type="entry name" value="DIHYDROOROTASE_1"/>
    <property type="match status" value="1"/>
</dbReference>
<feature type="binding site" evidence="4">
    <location>
        <position position="292"/>
    </location>
    <ligand>
        <name>substrate</name>
    </ligand>
</feature>
<organism evidence="6 7">
    <name type="scientific">Methanothermobacter tenebrarum</name>
    <dbReference type="NCBI Taxonomy" id="680118"/>
    <lineage>
        <taxon>Archaea</taxon>
        <taxon>Methanobacteriati</taxon>
        <taxon>Methanobacteriota</taxon>
        <taxon>Methanomada group</taxon>
        <taxon>Methanobacteria</taxon>
        <taxon>Methanobacteriales</taxon>
        <taxon>Methanobacteriaceae</taxon>
        <taxon>Methanothermobacter</taxon>
    </lineage>
</organism>
<feature type="binding site" evidence="4">
    <location>
        <position position="57"/>
    </location>
    <ligand>
        <name>Zn(2+)</name>
        <dbReference type="ChEBI" id="CHEBI:29105"/>
        <label>1</label>
    </ligand>
</feature>
<keyword evidence="2 4" id="KW-0378">Hydrolase</keyword>
<feature type="binding site" evidence="4">
    <location>
        <begin position="57"/>
        <end position="59"/>
    </location>
    <ligand>
        <name>substrate</name>
    </ligand>
</feature>
<dbReference type="InterPro" id="IPR050138">
    <property type="entry name" value="DHOase/Allantoinase_Hydrolase"/>
</dbReference>